<name>A0A024G1K8_9STRA</name>
<protein>
    <submittedName>
        <fullName evidence="1">Uncharacterized protein</fullName>
    </submittedName>
</protein>
<evidence type="ECO:0000313" key="2">
    <source>
        <dbReference type="Proteomes" id="UP000053237"/>
    </source>
</evidence>
<evidence type="ECO:0000313" key="1">
    <source>
        <dbReference type="EMBL" id="CCI40659.1"/>
    </source>
</evidence>
<sequence length="120" mass="13745">MGDGTDIAPFESRQERIDEELCSTFKWNADADKRLTLQRLDLGSLTHVFSHVKHHMGIEHIQFSGKPSFQLDNESSLRWMTIKEMRSLGITTGVLKILKLVSSKARKRASTILKRKRGIH</sequence>
<gene>
    <name evidence="1" type="ORF">BN9_014430</name>
</gene>
<dbReference type="Gene3D" id="3.90.79.10">
    <property type="entry name" value="Nucleoside Triphosphate Pyrophosphohydrolase"/>
    <property type="match status" value="1"/>
</dbReference>
<dbReference type="EMBL" id="CAIX01000010">
    <property type="protein sequence ID" value="CCI40659.1"/>
    <property type="molecule type" value="Genomic_DNA"/>
</dbReference>
<proteinExistence type="predicted"/>
<comment type="caution">
    <text evidence="1">The sequence shown here is derived from an EMBL/GenBank/DDBJ whole genome shotgun (WGS) entry which is preliminary data.</text>
</comment>
<dbReference type="InParanoid" id="A0A024G1K8"/>
<organism evidence="1 2">
    <name type="scientific">Albugo candida</name>
    <dbReference type="NCBI Taxonomy" id="65357"/>
    <lineage>
        <taxon>Eukaryota</taxon>
        <taxon>Sar</taxon>
        <taxon>Stramenopiles</taxon>
        <taxon>Oomycota</taxon>
        <taxon>Peronosporomycetes</taxon>
        <taxon>Albuginales</taxon>
        <taxon>Albuginaceae</taxon>
        <taxon>Albugo</taxon>
    </lineage>
</organism>
<dbReference type="OrthoDB" id="10248838at2759"/>
<dbReference type="AlphaFoldDB" id="A0A024G1K8"/>
<reference evidence="1 2" key="1">
    <citation type="submission" date="2012-05" db="EMBL/GenBank/DDBJ databases">
        <title>Recombination and specialization in a pathogen metapopulation.</title>
        <authorList>
            <person name="Gardiner A."/>
            <person name="Kemen E."/>
            <person name="Schultz-Larsen T."/>
            <person name="MacLean D."/>
            <person name="Van Oosterhout C."/>
            <person name="Jones J.D.G."/>
        </authorList>
    </citation>
    <scope>NUCLEOTIDE SEQUENCE [LARGE SCALE GENOMIC DNA]</scope>
    <source>
        <strain evidence="1 2">Ac Nc2</strain>
    </source>
</reference>
<dbReference type="STRING" id="65357.A0A024G1K8"/>
<dbReference type="Proteomes" id="UP000053237">
    <property type="component" value="Unassembled WGS sequence"/>
</dbReference>
<keyword evidence="2" id="KW-1185">Reference proteome</keyword>
<accession>A0A024G1K8</accession>